<accession>A0A956SGS1</accession>
<reference evidence="2" key="2">
    <citation type="journal article" date="2021" name="Microbiome">
        <title>Successional dynamics and alternative stable states in a saline activated sludge microbial community over 9 years.</title>
        <authorList>
            <person name="Wang Y."/>
            <person name="Ye J."/>
            <person name="Ju F."/>
            <person name="Liu L."/>
            <person name="Boyd J.A."/>
            <person name="Deng Y."/>
            <person name="Parks D.H."/>
            <person name="Jiang X."/>
            <person name="Yin X."/>
            <person name="Woodcroft B.J."/>
            <person name="Tyson G.W."/>
            <person name="Hugenholtz P."/>
            <person name="Polz M.F."/>
            <person name="Zhang T."/>
        </authorList>
    </citation>
    <scope>NUCLEOTIDE SEQUENCE</scope>
    <source>
        <strain evidence="2">HKST-UBA02</strain>
    </source>
</reference>
<evidence type="ECO:0000313" key="2">
    <source>
        <dbReference type="EMBL" id="MCA9758944.1"/>
    </source>
</evidence>
<evidence type="ECO:0008006" key="4">
    <source>
        <dbReference type="Google" id="ProtNLM"/>
    </source>
</evidence>
<feature type="chain" id="PRO_5037039032" description="DUF1579 domain-containing protein" evidence="1">
    <location>
        <begin position="23"/>
        <end position="178"/>
    </location>
</feature>
<feature type="signal peptide" evidence="1">
    <location>
        <begin position="1"/>
        <end position="22"/>
    </location>
</feature>
<evidence type="ECO:0000256" key="1">
    <source>
        <dbReference type="SAM" id="SignalP"/>
    </source>
</evidence>
<dbReference type="EMBL" id="JAGQHS010000234">
    <property type="protein sequence ID" value="MCA9758944.1"/>
    <property type="molecule type" value="Genomic_DNA"/>
</dbReference>
<organism evidence="2 3">
    <name type="scientific">Eiseniibacteriota bacterium</name>
    <dbReference type="NCBI Taxonomy" id="2212470"/>
    <lineage>
        <taxon>Bacteria</taxon>
        <taxon>Candidatus Eiseniibacteriota</taxon>
    </lineage>
</organism>
<name>A0A956SGS1_UNCEI</name>
<sequence length="178" mass="20010">MTRTICLLFLLLVCVVPGSVLAQHHGPNPAVSIEKMKAFEPMLGEWKGEGWMVLPNGERAEFLSTESAVLELGGTLVLVRGKHFSKDDPERVVHDALATIAWDQAEERYRFLTHLATGALGDFTIVPTDTGFSWTIDLPMMKMRYVADFTDGSWVETGERSMDGTTWTPFFEMRLTRQ</sequence>
<reference evidence="2" key="1">
    <citation type="submission" date="2020-04" db="EMBL/GenBank/DDBJ databases">
        <authorList>
            <person name="Zhang T."/>
        </authorList>
    </citation>
    <scope>NUCLEOTIDE SEQUENCE</scope>
    <source>
        <strain evidence="2">HKST-UBA02</strain>
    </source>
</reference>
<evidence type="ECO:0000313" key="3">
    <source>
        <dbReference type="Proteomes" id="UP000739538"/>
    </source>
</evidence>
<keyword evidence="1" id="KW-0732">Signal</keyword>
<comment type="caution">
    <text evidence="2">The sequence shown here is derived from an EMBL/GenBank/DDBJ whole genome shotgun (WGS) entry which is preliminary data.</text>
</comment>
<gene>
    <name evidence="2" type="ORF">KDA27_24325</name>
</gene>
<dbReference type="AlphaFoldDB" id="A0A956SGS1"/>
<dbReference type="Proteomes" id="UP000739538">
    <property type="component" value="Unassembled WGS sequence"/>
</dbReference>
<proteinExistence type="predicted"/>
<protein>
    <recommendedName>
        <fullName evidence="4">DUF1579 domain-containing protein</fullName>
    </recommendedName>
</protein>